<protein>
    <recommendedName>
        <fullName evidence="11">L-serine dehydratase</fullName>
        <ecNumber evidence="11">4.3.1.17</ecNumber>
    </recommendedName>
</protein>
<dbReference type="EMBL" id="QPQM01000018">
    <property type="protein sequence ID" value="NIY56979.1"/>
    <property type="molecule type" value="Genomic_DNA"/>
</dbReference>
<dbReference type="FunFam" id="3.30.1330.90:FF:000001">
    <property type="entry name" value="L-serine ammonia-lyase 1"/>
    <property type="match status" value="1"/>
</dbReference>
<evidence type="ECO:0000256" key="5">
    <source>
        <dbReference type="ARBA" id="ARBA00022485"/>
    </source>
</evidence>
<dbReference type="AlphaFoldDB" id="A0AAP6XB50"/>
<evidence type="ECO:0000313" key="14">
    <source>
        <dbReference type="EMBL" id="AKN88476.1"/>
    </source>
</evidence>
<dbReference type="EC" id="4.3.1.17" evidence="11"/>
<reference evidence="14" key="2">
    <citation type="submission" date="2017-08" db="EMBL/GenBank/DDBJ databases">
        <title>Complete Genome Sequence of Francisella noatunensis subsp. orientalis strain FNO190.</title>
        <authorList>
            <person name="Pereira F.L."/>
            <person name="Goncalves L.A."/>
            <person name="Guilherme T.C."/>
            <person name="Soares S.C."/>
            <person name="Dorella F.A."/>
            <person name="Carvalho A.F."/>
            <person name="Leibowitz M.P."/>
            <person name="Leal C.A.G."/>
            <person name="Azevedo V.A.C."/>
            <person name="Figueiredo H.C.P."/>
        </authorList>
    </citation>
    <scope>NUCLEOTIDE SEQUENCE</scope>
    <source>
        <strain evidence="14">FNO190</strain>
    </source>
</reference>
<reference evidence="15" key="3">
    <citation type="journal article" date="2020" name="Int. J. Syst. Evol. Microbiol.">
        <title>Reclassification of Francisella noatunensis subsp. orientalis Ottem et al. 2009 as Francisella orientalis sp. nov., Francisella noatunensis subsp. chilensis subsp. nov. and emended description of Francisella noatunensis.</title>
        <authorList>
            <person name="Ramirez-Paredes J.G."/>
            <person name="Larsson P."/>
            <person name="Thompson K.D."/>
            <person name="Penman D.J."/>
            <person name="Busse H.J."/>
            <person name="Ohrman C."/>
            <person name="Sjodin A."/>
            <person name="Soto E."/>
            <person name="Richards R.H."/>
            <person name="Adams A."/>
            <person name="Colquhoun D.J."/>
        </authorList>
    </citation>
    <scope>NUCLEOTIDE SEQUENCE</scope>
    <source>
        <strain evidence="15">LADL-07285A</strain>
    </source>
</reference>
<evidence type="ECO:0000256" key="1">
    <source>
        <dbReference type="ARBA" id="ARBA00001966"/>
    </source>
</evidence>
<dbReference type="PANTHER" id="PTHR30182:SF1">
    <property type="entry name" value="L-SERINE DEHYDRATASE 1"/>
    <property type="match status" value="1"/>
</dbReference>
<dbReference type="InterPro" id="IPR005131">
    <property type="entry name" value="Ser_deHydtase_bsu"/>
</dbReference>
<dbReference type="GO" id="GO:0051539">
    <property type="term" value="F:4 iron, 4 sulfur cluster binding"/>
    <property type="evidence" value="ECO:0007669"/>
    <property type="project" value="UniProtKB-UniRule"/>
</dbReference>
<reference evidence="16" key="1">
    <citation type="submission" date="2015-02" db="EMBL/GenBank/DDBJ databases">
        <title>Complete genome sequence of Francisella noatunensis subsp. orientalis FNO190 isolated from farm-raised Nile tilapia in Brazil.</title>
        <authorList>
            <person name="Figueiredo H.C.P."/>
            <person name="Leal C.A.G."/>
            <person name="Pereira F.L."/>
            <person name="Soares S.C."/>
            <person name="Goncalves L.A."/>
            <person name="Dorella F.A."/>
            <person name="Carvalho A.F."/>
            <person name="Azevedo V.A.C."/>
        </authorList>
    </citation>
    <scope>NUCLEOTIDE SEQUENCE [LARGE SCALE GENOMIC DNA]</scope>
    <source>
        <strain evidence="16">FNO190</strain>
    </source>
</reference>
<keyword evidence="4 11" id="KW-0312">Gluconeogenesis</keyword>
<dbReference type="Gene3D" id="3.30.1330.90">
    <property type="entry name" value="D-3-phosphoglycerate dehydrogenase, domain 3"/>
    <property type="match status" value="1"/>
</dbReference>
<evidence type="ECO:0000256" key="10">
    <source>
        <dbReference type="ARBA" id="ARBA00049406"/>
    </source>
</evidence>
<comment type="cofactor">
    <cofactor evidence="1 11">
        <name>[4Fe-4S] cluster</name>
        <dbReference type="ChEBI" id="CHEBI:49883"/>
    </cofactor>
</comment>
<comment type="catalytic activity">
    <reaction evidence="10 11">
        <text>L-serine = pyruvate + NH4(+)</text>
        <dbReference type="Rhea" id="RHEA:19169"/>
        <dbReference type="ChEBI" id="CHEBI:15361"/>
        <dbReference type="ChEBI" id="CHEBI:28938"/>
        <dbReference type="ChEBI" id="CHEBI:33384"/>
        <dbReference type="EC" id="4.3.1.17"/>
    </reaction>
</comment>
<evidence type="ECO:0000256" key="7">
    <source>
        <dbReference type="ARBA" id="ARBA00023004"/>
    </source>
</evidence>
<comment type="similarity">
    <text evidence="3 11">Belongs to the iron-sulfur dependent L-serine dehydratase family.</text>
</comment>
<evidence type="ECO:0000256" key="2">
    <source>
        <dbReference type="ARBA" id="ARBA00004742"/>
    </source>
</evidence>
<evidence type="ECO:0000313" key="15">
    <source>
        <dbReference type="EMBL" id="NIY56979.1"/>
    </source>
</evidence>
<dbReference type="GO" id="GO:0009063">
    <property type="term" value="P:amino acid catabolic process"/>
    <property type="evidence" value="ECO:0007669"/>
    <property type="project" value="UniProtKB-ARBA"/>
</dbReference>
<keyword evidence="7 11" id="KW-0408">Iron</keyword>
<dbReference type="GO" id="GO:0046872">
    <property type="term" value="F:metal ion binding"/>
    <property type="evidence" value="ECO:0007669"/>
    <property type="project" value="UniProtKB-KW"/>
</dbReference>
<feature type="domain" description="Serine dehydratase-like alpha subunit" evidence="12">
    <location>
        <begin position="184"/>
        <end position="451"/>
    </location>
</feature>
<evidence type="ECO:0000256" key="8">
    <source>
        <dbReference type="ARBA" id="ARBA00023014"/>
    </source>
</evidence>
<keyword evidence="16" id="KW-1185">Reference proteome</keyword>
<dbReference type="InterPro" id="IPR051318">
    <property type="entry name" value="Fe-S_L-Ser"/>
</dbReference>
<dbReference type="InterPro" id="IPR029009">
    <property type="entry name" value="ASB_dom_sf"/>
</dbReference>
<dbReference type="Proteomes" id="UP000035930">
    <property type="component" value="Chromosome"/>
</dbReference>
<evidence type="ECO:0000313" key="17">
    <source>
        <dbReference type="Proteomes" id="UP000774689"/>
    </source>
</evidence>
<dbReference type="GO" id="GO:0003941">
    <property type="term" value="F:L-serine ammonia-lyase activity"/>
    <property type="evidence" value="ECO:0007669"/>
    <property type="project" value="UniProtKB-UniRule"/>
</dbReference>
<evidence type="ECO:0000313" key="16">
    <source>
        <dbReference type="Proteomes" id="UP000035930"/>
    </source>
</evidence>
<dbReference type="GO" id="GO:0006094">
    <property type="term" value="P:gluconeogenesis"/>
    <property type="evidence" value="ECO:0007669"/>
    <property type="project" value="UniProtKB-KW"/>
</dbReference>
<evidence type="ECO:0000256" key="4">
    <source>
        <dbReference type="ARBA" id="ARBA00022432"/>
    </source>
</evidence>
<dbReference type="Proteomes" id="UP000774689">
    <property type="component" value="Unassembled WGS sequence"/>
</dbReference>
<comment type="pathway">
    <text evidence="2">Carbohydrate biosynthesis; gluconeogenesis.</text>
</comment>
<dbReference type="SUPFAM" id="SSF143548">
    <property type="entry name" value="Serine metabolism enzymes domain"/>
    <property type="match status" value="1"/>
</dbReference>
<keyword evidence="8 11" id="KW-0411">Iron-sulfur</keyword>
<evidence type="ECO:0000256" key="9">
    <source>
        <dbReference type="ARBA" id="ARBA00023239"/>
    </source>
</evidence>
<keyword evidence="9 11" id="KW-0456">Lyase</keyword>
<dbReference type="NCBIfam" id="TIGR00720">
    <property type="entry name" value="sda_mono"/>
    <property type="match status" value="1"/>
</dbReference>
<dbReference type="PANTHER" id="PTHR30182">
    <property type="entry name" value="L-SERINE DEHYDRATASE"/>
    <property type="match status" value="1"/>
</dbReference>
<keyword evidence="6 11" id="KW-0479">Metal-binding</keyword>
<evidence type="ECO:0000256" key="3">
    <source>
        <dbReference type="ARBA" id="ARBA00008636"/>
    </source>
</evidence>
<feature type="domain" description="Serine dehydratase beta chain" evidence="13">
    <location>
        <begin position="3"/>
        <end position="153"/>
    </location>
</feature>
<dbReference type="InterPro" id="IPR005130">
    <property type="entry name" value="Ser_deHydtase-like_asu"/>
</dbReference>
<gene>
    <name evidence="15" type="ORF">CHQ83_07030</name>
    <name evidence="14" type="ORF">FNO190_0697</name>
</gene>
<accession>A0AAP6XB50</accession>
<dbReference type="Pfam" id="PF03313">
    <property type="entry name" value="SDH_alpha"/>
    <property type="match status" value="1"/>
</dbReference>
<dbReference type="GeneID" id="45432867"/>
<name>A0AAP6XB50_9GAMM</name>
<proteinExistence type="inferred from homology"/>
<evidence type="ECO:0000259" key="12">
    <source>
        <dbReference type="Pfam" id="PF03313"/>
    </source>
</evidence>
<dbReference type="RefSeq" id="WP_014715227.1">
    <property type="nucleotide sequence ID" value="NZ_CP011923.2"/>
</dbReference>
<sequence>MESTFELFSIGVGPSSSHTIGPMRAGCDFMDLYKDKLPETTRVQIDLFGSLALTGKGHKTDYAVVLGLMGFLPESVDIELAKKLYETCLEQKKLNLAQKFEIKFDYDKDLIFHYNEFLPEYSNGMRFSLFNDEDLLCEKEYFSIGGGFIVDKKQIRKDEVPTEIECNKPYRFTDMAELKDICYKENMSIDEIMFENEKTAYGEEYSLNKLAEIWQVMDTSIEKGLTCPEAILPGGLKVRKRAPSMIRKLKEQNIVNTDFNYLNAFAIAVNEQNACGERVVTAPTNGAAGVIPAVLKYYLQTHEIINQQELKEVVNKYLLVCAAIGILYKSGASISAAEVGCQGEVGVACSMAAAGYCALLGGDIESIESAAEIGMEHNLGLTCDPIGGLVQIPCIERNAMGAVQAINAAKLAHLDTGEKRFVGLDYVIKVMYETGLDMSSKYKETSLGGLATNVPVC</sequence>
<dbReference type="InterPro" id="IPR004644">
    <property type="entry name" value="Fe-S_L-Ser_mono"/>
</dbReference>
<evidence type="ECO:0000259" key="13">
    <source>
        <dbReference type="Pfam" id="PF03315"/>
    </source>
</evidence>
<evidence type="ECO:0000256" key="6">
    <source>
        <dbReference type="ARBA" id="ARBA00022723"/>
    </source>
</evidence>
<dbReference type="EMBL" id="CP011923">
    <property type="protein sequence ID" value="AKN88476.1"/>
    <property type="molecule type" value="Genomic_DNA"/>
</dbReference>
<organism evidence="15 17">
    <name type="scientific">Francisella orientalis</name>
    <dbReference type="NCBI Taxonomy" id="299583"/>
    <lineage>
        <taxon>Bacteria</taxon>
        <taxon>Pseudomonadati</taxon>
        <taxon>Pseudomonadota</taxon>
        <taxon>Gammaproteobacteria</taxon>
        <taxon>Thiotrichales</taxon>
        <taxon>Francisellaceae</taxon>
        <taxon>Francisella</taxon>
    </lineage>
</organism>
<dbReference type="Pfam" id="PF03315">
    <property type="entry name" value="SDH_beta"/>
    <property type="match status" value="1"/>
</dbReference>
<keyword evidence="5 11" id="KW-0004">4Fe-4S</keyword>
<evidence type="ECO:0000256" key="11">
    <source>
        <dbReference type="RuleBase" id="RU366059"/>
    </source>
</evidence>